<protein>
    <recommendedName>
        <fullName evidence="9">AI-2E family transporter</fullName>
    </recommendedName>
</protein>
<dbReference type="PANTHER" id="PTHR21716">
    <property type="entry name" value="TRANSMEMBRANE PROTEIN"/>
    <property type="match status" value="1"/>
</dbReference>
<evidence type="ECO:0000256" key="5">
    <source>
        <dbReference type="ARBA" id="ARBA00023136"/>
    </source>
</evidence>
<dbReference type="GO" id="GO:0016020">
    <property type="term" value="C:membrane"/>
    <property type="evidence" value="ECO:0007669"/>
    <property type="project" value="UniProtKB-SubCell"/>
</dbReference>
<gene>
    <name evidence="7" type="ORF">COU02_01150</name>
</gene>
<dbReference type="Proteomes" id="UP000230882">
    <property type="component" value="Unassembled WGS sequence"/>
</dbReference>
<evidence type="ECO:0000313" key="7">
    <source>
        <dbReference type="EMBL" id="PIR91100.1"/>
    </source>
</evidence>
<reference evidence="8" key="1">
    <citation type="submission" date="2017-09" db="EMBL/GenBank/DDBJ databases">
        <title>Depth-based differentiation of microbial function through sediment-hosted aquifers and enrichment of novel symbionts in the deep terrestrial subsurface.</title>
        <authorList>
            <person name="Probst A.J."/>
            <person name="Ladd B."/>
            <person name="Jarett J.K."/>
            <person name="Geller-Mcgrath D.E."/>
            <person name="Sieber C.M.K."/>
            <person name="Emerson J.B."/>
            <person name="Anantharaman K."/>
            <person name="Thomas B.C."/>
            <person name="Malmstrom R."/>
            <person name="Stieglmeier M."/>
            <person name="Klingl A."/>
            <person name="Woyke T."/>
            <person name="Ryan C.M."/>
            <person name="Banfield J.F."/>
        </authorList>
    </citation>
    <scope>NUCLEOTIDE SEQUENCE [LARGE SCALE GENOMIC DNA]</scope>
</reference>
<name>A0A2H0UYA2_9BACT</name>
<feature type="transmembrane region" description="Helical" evidence="6">
    <location>
        <begin position="249"/>
        <end position="273"/>
    </location>
</feature>
<dbReference type="GO" id="GO:0055085">
    <property type="term" value="P:transmembrane transport"/>
    <property type="evidence" value="ECO:0007669"/>
    <property type="project" value="TreeGrafter"/>
</dbReference>
<feature type="transmembrane region" description="Helical" evidence="6">
    <location>
        <begin position="225"/>
        <end position="243"/>
    </location>
</feature>
<sequence>MEQQSILNISWGTIFKICLAVICLYIVYLIRDIVVWFIFALVISILFNFLIDPLERKRIPRAIGTTVSYFSIFVLLSFFIYKTSSIFLSEIKEFAQNLPQYLQQISPFLEKLGIQAAQNTKSLAGALELNLEKASQNIFNALFSVFGGVFSTIFIISLAFFISLEKGLVERILITFSSPGHHEYLYYLLEKSKKKVGGWFISRVIGVLFVGATTYVILRIFNVEYAFILSLLAGIFDFIPIVGPILAGLVITFIVALTSFFQALFVLLALIIIQILEGNLVLPLLFKKFVGISPALVLIALAVGGKLWGILGAVLVVPLAGIIFEILRDYLEKQRQREEKEREVTIL</sequence>
<comment type="caution">
    <text evidence="7">The sequence shown here is derived from an EMBL/GenBank/DDBJ whole genome shotgun (WGS) entry which is preliminary data.</text>
</comment>
<evidence type="ECO:0000256" key="3">
    <source>
        <dbReference type="ARBA" id="ARBA00022692"/>
    </source>
</evidence>
<evidence type="ECO:0008006" key="9">
    <source>
        <dbReference type="Google" id="ProtNLM"/>
    </source>
</evidence>
<feature type="transmembrane region" description="Helical" evidence="6">
    <location>
        <begin position="138"/>
        <end position="161"/>
    </location>
</feature>
<dbReference type="EMBL" id="PFAU01000029">
    <property type="protein sequence ID" value="PIR91100.1"/>
    <property type="molecule type" value="Genomic_DNA"/>
</dbReference>
<evidence type="ECO:0000313" key="8">
    <source>
        <dbReference type="Proteomes" id="UP000230882"/>
    </source>
</evidence>
<keyword evidence="3 6" id="KW-0812">Transmembrane</keyword>
<comment type="similarity">
    <text evidence="2">Belongs to the autoinducer-2 exporter (AI-2E) (TC 2.A.86) family.</text>
</comment>
<evidence type="ECO:0000256" key="4">
    <source>
        <dbReference type="ARBA" id="ARBA00022989"/>
    </source>
</evidence>
<feature type="transmembrane region" description="Helical" evidence="6">
    <location>
        <begin position="7"/>
        <end position="27"/>
    </location>
</feature>
<organism evidence="7 8">
    <name type="scientific">bacterium (Candidatus Gribaldobacteria) CG10_big_fil_rev_8_21_14_0_10_37_46</name>
    <dbReference type="NCBI Taxonomy" id="2014276"/>
    <lineage>
        <taxon>Bacteria</taxon>
        <taxon>Candidatus Gribaldobacteria</taxon>
    </lineage>
</organism>
<dbReference type="AlphaFoldDB" id="A0A2H0UYA2"/>
<keyword evidence="5 6" id="KW-0472">Membrane</keyword>
<feature type="transmembrane region" description="Helical" evidence="6">
    <location>
        <begin position="199"/>
        <end position="218"/>
    </location>
</feature>
<keyword evidence="4 6" id="KW-1133">Transmembrane helix</keyword>
<evidence type="ECO:0000256" key="1">
    <source>
        <dbReference type="ARBA" id="ARBA00004141"/>
    </source>
</evidence>
<dbReference type="InterPro" id="IPR002549">
    <property type="entry name" value="AI-2E-like"/>
</dbReference>
<feature type="transmembrane region" description="Helical" evidence="6">
    <location>
        <begin position="33"/>
        <end position="51"/>
    </location>
</feature>
<feature type="transmembrane region" description="Helical" evidence="6">
    <location>
        <begin position="280"/>
        <end position="301"/>
    </location>
</feature>
<proteinExistence type="inferred from homology"/>
<feature type="transmembrane region" description="Helical" evidence="6">
    <location>
        <begin position="307"/>
        <end position="327"/>
    </location>
</feature>
<dbReference type="PANTHER" id="PTHR21716:SF62">
    <property type="entry name" value="TRANSPORT PROTEIN YDBI-RELATED"/>
    <property type="match status" value="1"/>
</dbReference>
<evidence type="ECO:0000256" key="2">
    <source>
        <dbReference type="ARBA" id="ARBA00009773"/>
    </source>
</evidence>
<evidence type="ECO:0000256" key="6">
    <source>
        <dbReference type="SAM" id="Phobius"/>
    </source>
</evidence>
<comment type="subcellular location">
    <subcellularLocation>
        <location evidence="1">Membrane</location>
        <topology evidence="1">Multi-pass membrane protein</topology>
    </subcellularLocation>
</comment>
<dbReference type="Pfam" id="PF01594">
    <property type="entry name" value="AI-2E_transport"/>
    <property type="match status" value="1"/>
</dbReference>
<accession>A0A2H0UYA2</accession>